<keyword evidence="2" id="KW-0813">Transport</keyword>
<evidence type="ECO:0000256" key="9">
    <source>
        <dbReference type="ARBA" id="ARBA00023201"/>
    </source>
</evidence>
<proteinExistence type="predicted"/>
<gene>
    <name evidence="12" type="ORF">EDC36_106130</name>
    <name evidence="13" type="ORF">Tigna_01082</name>
</gene>
<keyword evidence="15" id="KW-1185">Reference proteome</keyword>
<evidence type="ECO:0000256" key="6">
    <source>
        <dbReference type="ARBA" id="ARBA00023053"/>
    </source>
</evidence>
<feature type="transmembrane region" description="Helical" evidence="10">
    <location>
        <begin position="347"/>
        <end position="369"/>
    </location>
</feature>
<dbReference type="GO" id="GO:0015297">
    <property type="term" value="F:antiporter activity"/>
    <property type="evidence" value="ECO:0007669"/>
    <property type="project" value="UniProtKB-KW"/>
</dbReference>
<evidence type="ECO:0000256" key="7">
    <source>
        <dbReference type="ARBA" id="ARBA00023065"/>
    </source>
</evidence>
<sequence length="393" mass="41038">MQVLLTWPALLWLAWWLGERAQAWGLPRVSVYVAVGLLASVVAPSPAWVDGTVLALLAQLALALVLFELGGRIRLAWLRANPWVAAAAVVQGLAMWGAVAALGAWLGWPPAQRWLLAAVAVAAAPASLLRVVSDVRAGGQVTERALHQAAIQSALAVVLVKAVTAYWFVSAGDGLQALLASGYALVASVGLGVALAVLLGPLMRGVHGVGAAASTAGYALALLWLTVVADALKLSPLLAALSLGVVLRARLTVMPPVQRDFGVLGWVLGVFVFVYVGSRTAWPALAQAEVWWVAALVLGVRLLVPVACNMAVAWPSGTTVRKGALVGVALWPMSVLTLLLLERSVALGVVPAAAVLQQLAAALLLAELLGPVLTQWALRWARETAHSSPTRRE</sequence>
<protein>
    <submittedName>
        <fullName evidence="13">Sodium/hydrogen exchanger family protein</fullName>
    </submittedName>
    <submittedName>
        <fullName evidence="12">Transporter (CPA2 family)</fullName>
    </submittedName>
</protein>
<evidence type="ECO:0000313" key="14">
    <source>
        <dbReference type="Proteomes" id="UP000295536"/>
    </source>
</evidence>
<dbReference type="InterPro" id="IPR038770">
    <property type="entry name" value="Na+/solute_symporter_sf"/>
</dbReference>
<comment type="caution">
    <text evidence="12">The sequence shown here is derived from an EMBL/GenBank/DDBJ whole genome shotgun (WGS) entry which is preliminary data.</text>
</comment>
<dbReference type="PANTHER" id="PTHR43562:SF3">
    <property type="entry name" value="SODIUM ION_PROTON EXCHANGER (EUROFUNG)"/>
    <property type="match status" value="1"/>
</dbReference>
<evidence type="ECO:0000256" key="1">
    <source>
        <dbReference type="ARBA" id="ARBA00004141"/>
    </source>
</evidence>
<dbReference type="InterPro" id="IPR006153">
    <property type="entry name" value="Cation/H_exchanger_TM"/>
</dbReference>
<keyword evidence="5 10" id="KW-1133">Transmembrane helix</keyword>
<evidence type="ECO:0000256" key="10">
    <source>
        <dbReference type="SAM" id="Phobius"/>
    </source>
</evidence>
<dbReference type="PANTHER" id="PTHR43562">
    <property type="entry name" value="NAPA-TYPE SODIUM/HYDROGEN ANTIPORTER"/>
    <property type="match status" value="1"/>
</dbReference>
<dbReference type="Proteomes" id="UP000295536">
    <property type="component" value="Unassembled WGS sequence"/>
</dbReference>
<feature type="transmembrane region" description="Helical" evidence="10">
    <location>
        <begin position="114"/>
        <end position="133"/>
    </location>
</feature>
<feature type="transmembrane region" description="Helical" evidence="10">
    <location>
        <begin position="145"/>
        <end position="169"/>
    </location>
</feature>
<evidence type="ECO:0000256" key="4">
    <source>
        <dbReference type="ARBA" id="ARBA00022692"/>
    </source>
</evidence>
<feature type="transmembrane region" description="Helical" evidence="10">
    <location>
        <begin position="175"/>
        <end position="199"/>
    </location>
</feature>
<keyword evidence="7" id="KW-0406">Ion transport</keyword>
<dbReference type="Pfam" id="PF00999">
    <property type="entry name" value="Na_H_Exchanger"/>
    <property type="match status" value="1"/>
</dbReference>
<organism evidence="12 14">
    <name type="scientific">Tepidimonas ignava</name>
    <dbReference type="NCBI Taxonomy" id="114249"/>
    <lineage>
        <taxon>Bacteria</taxon>
        <taxon>Pseudomonadati</taxon>
        <taxon>Pseudomonadota</taxon>
        <taxon>Betaproteobacteria</taxon>
        <taxon>Burkholderiales</taxon>
        <taxon>Tepidimonas</taxon>
    </lineage>
</organism>
<feature type="transmembrane region" description="Helical" evidence="10">
    <location>
        <begin position="47"/>
        <end position="71"/>
    </location>
</feature>
<evidence type="ECO:0000259" key="11">
    <source>
        <dbReference type="Pfam" id="PF00999"/>
    </source>
</evidence>
<dbReference type="GO" id="GO:0006814">
    <property type="term" value="P:sodium ion transport"/>
    <property type="evidence" value="ECO:0007669"/>
    <property type="project" value="UniProtKB-KW"/>
</dbReference>
<reference evidence="12 14" key="1">
    <citation type="submission" date="2019-03" db="EMBL/GenBank/DDBJ databases">
        <title>Genomic Encyclopedia of Type Strains, Phase IV (KMG-IV): sequencing the most valuable type-strain genomes for metagenomic binning, comparative biology and taxonomic classification.</title>
        <authorList>
            <person name="Goeker M."/>
        </authorList>
    </citation>
    <scope>NUCLEOTIDE SEQUENCE [LARGE SCALE GENOMIC DNA]</scope>
    <source>
        <strain evidence="12 14">DSM 12034</strain>
    </source>
</reference>
<evidence type="ECO:0000313" key="13">
    <source>
        <dbReference type="EMBL" id="TSE22636.1"/>
    </source>
</evidence>
<feature type="domain" description="Cation/H+ exchanger transmembrane" evidence="11">
    <location>
        <begin position="21"/>
        <end position="379"/>
    </location>
</feature>
<dbReference type="RefSeq" id="WP_132962408.1">
    <property type="nucleotide sequence ID" value="NZ_DAIPFN010000040.1"/>
</dbReference>
<feature type="transmembrane region" description="Helical" evidence="10">
    <location>
        <begin position="83"/>
        <end position="108"/>
    </location>
</feature>
<accession>A0A4R3LDV0</accession>
<keyword evidence="6" id="KW-0915">Sodium</keyword>
<keyword evidence="9" id="KW-0739">Sodium transport</keyword>
<feature type="transmembrane region" description="Helical" evidence="10">
    <location>
        <begin position="206"/>
        <end position="225"/>
    </location>
</feature>
<dbReference type="OrthoDB" id="8617652at2"/>
<feature type="transmembrane region" description="Helical" evidence="10">
    <location>
        <begin position="324"/>
        <end position="341"/>
    </location>
</feature>
<reference evidence="13 15" key="2">
    <citation type="submission" date="2019-07" db="EMBL/GenBank/DDBJ databases">
        <title>Tepidimonas ignava SPS-1037 draft genome.</title>
        <authorList>
            <person name="Da Costa M.S."/>
            <person name="Froufe H.J.C."/>
            <person name="Egas C."/>
            <person name="Albuquerque L."/>
        </authorList>
    </citation>
    <scope>NUCLEOTIDE SEQUENCE [LARGE SCALE GENOMIC DNA]</scope>
    <source>
        <strain evidence="13 15">SPS-1037</strain>
    </source>
</reference>
<feature type="transmembrane region" description="Helical" evidence="10">
    <location>
        <begin position="261"/>
        <end position="278"/>
    </location>
</feature>
<evidence type="ECO:0000256" key="8">
    <source>
        <dbReference type="ARBA" id="ARBA00023136"/>
    </source>
</evidence>
<comment type="subcellular location">
    <subcellularLocation>
        <location evidence="1">Membrane</location>
        <topology evidence="1">Multi-pass membrane protein</topology>
    </subcellularLocation>
</comment>
<evidence type="ECO:0000256" key="3">
    <source>
        <dbReference type="ARBA" id="ARBA00022449"/>
    </source>
</evidence>
<evidence type="ECO:0000313" key="15">
    <source>
        <dbReference type="Proteomes" id="UP000315577"/>
    </source>
</evidence>
<evidence type="ECO:0000256" key="2">
    <source>
        <dbReference type="ARBA" id="ARBA00022448"/>
    </source>
</evidence>
<feature type="transmembrane region" description="Helical" evidence="10">
    <location>
        <begin position="290"/>
        <end position="312"/>
    </location>
</feature>
<evidence type="ECO:0000313" key="12">
    <source>
        <dbReference type="EMBL" id="TCS98129.1"/>
    </source>
</evidence>
<keyword evidence="4 10" id="KW-0812">Transmembrane</keyword>
<name>A0A4R3LDV0_9BURK</name>
<dbReference type="EMBL" id="VJNC01000005">
    <property type="protein sequence ID" value="TSE22636.1"/>
    <property type="molecule type" value="Genomic_DNA"/>
</dbReference>
<dbReference type="GO" id="GO:0016020">
    <property type="term" value="C:membrane"/>
    <property type="evidence" value="ECO:0007669"/>
    <property type="project" value="UniProtKB-SubCell"/>
</dbReference>
<dbReference type="AlphaFoldDB" id="A0A4R3LDV0"/>
<evidence type="ECO:0000256" key="5">
    <source>
        <dbReference type="ARBA" id="ARBA00022989"/>
    </source>
</evidence>
<dbReference type="EMBL" id="SMAH01000006">
    <property type="protein sequence ID" value="TCS98129.1"/>
    <property type="molecule type" value="Genomic_DNA"/>
</dbReference>
<keyword evidence="3" id="KW-0050">Antiport</keyword>
<dbReference type="Proteomes" id="UP000315577">
    <property type="component" value="Unassembled WGS sequence"/>
</dbReference>
<dbReference type="Gene3D" id="1.20.1530.20">
    <property type="match status" value="1"/>
</dbReference>
<keyword evidence="8 10" id="KW-0472">Membrane</keyword>
<dbReference type="GO" id="GO:1902600">
    <property type="term" value="P:proton transmembrane transport"/>
    <property type="evidence" value="ECO:0007669"/>
    <property type="project" value="InterPro"/>
</dbReference>